<dbReference type="RefSeq" id="XP_030977776.1">
    <property type="nucleotide sequence ID" value="XM_031129499.1"/>
</dbReference>
<reference evidence="2" key="3">
    <citation type="submission" date="2025-08" db="UniProtKB">
        <authorList>
            <consortium name="RefSeq"/>
        </authorList>
    </citation>
    <scope>IDENTIFICATION</scope>
    <source>
        <strain evidence="2">NI907</strain>
    </source>
</reference>
<reference evidence="2" key="1">
    <citation type="journal article" date="2019" name="Mol. Biol. Evol.">
        <title>Blast fungal genomes show frequent chromosomal changes, gene gains and losses, and effector gene turnover.</title>
        <authorList>
            <person name="Gomez Luciano L.B."/>
            <person name="Jason Tsai I."/>
            <person name="Chuma I."/>
            <person name="Tosa Y."/>
            <person name="Chen Y.H."/>
            <person name="Li J.Y."/>
            <person name="Li M.Y."/>
            <person name="Jade Lu M.Y."/>
            <person name="Nakayashiki H."/>
            <person name="Li W.H."/>
        </authorList>
    </citation>
    <scope>NUCLEOTIDE SEQUENCE</scope>
    <source>
        <strain evidence="2">NI907</strain>
    </source>
</reference>
<sequence>MKTCKSDNIDSFGLGSLYTFCKADCRSKLGLQNTDFLKVSHRNAFNAY</sequence>
<dbReference type="Proteomes" id="UP000515153">
    <property type="component" value="Unplaced"/>
</dbReference>
<evidence type="ECO:0000313" key="2">
    <source>
        <dbReference type="RefSeq" id="XP_030977776.1"/>
    </source>
</evidence>
<accession>A0A6P8AS90</accession>
<keyword evidence="1" id="KW-1185">Reference proteome</keyword>
<name>A0A6P8AS90_PYRGI</name>
<dbReference type="KEGG" id="pgri:PgNI_09517"/>
<gene>
    <name evidence="2" type="ORF">PgNI_09517</name>
</gene>
<protein>
    <submittedName>
        <fullName evidence="2">Uncharacterized protein</fullName>
    </submittedName>
</protein>
<dbReference type="GeneID" id="41964407"/>
<reference evidence="2" key="2">
    <citation type="submission" date="2019-10" db="EMBL/GenBank/DDBJ databases">
        <authorList>
            <consortium name="NCBI Genome Project"/>
        </authorList>
    </citation>
    <scope>NUCLEOTIDE SEQUENCE</scope>
    <source>
        <strain evidence="2">NI907</strain>
    </source>
</reference>
<proteinExistence type="predicted"/>
<dbReference type="AlphaFoldDB" id="A0A6P8AS90"/>
<evidence type="ECO:0000313" key="1">
    <source>
        <dbReference type="Proteomes" id="UP000515153"/>
    </source>
</evidence>
<organism evidence="1 2">
    <name type="scientific">Pyricularia grisea</name>
    <name type="common">Crabgrass-specific blast fungus</name>
    <name type="synonym">Magnaporthe grisea</name>
    <dbReference type="NCBI Taxonomy" id="148305"/>
    <lineage>
        <taxon>Eukaryota</taxon>
        <taxon>Fungi</taxon>
        <taxon>Dikarya</taxon>
        <taxon>Ascomycota</taxon>
        <taxon>Pezizomycotina</taxon>
        <taxon>Sordariomycetes</taxon>
        <taxon>Sordariomycetidae</taxon>
        <taxon>Magnaporthales</taxon>
        <taxon>Pyriculariaceae</taxon>
        <taxon>Pyricularia</taxon>
    </lineage>
</organism>